<keyword evidence="1" id="KW-0812">Transmembrane</keyword>
<organism evidence="2 3">
    <name type="scientific">Gelidibacter algens</name>
    <dbReference type="NCBI Taxonomy" id="49280"/>
    <lineage>
        <taxon>Bacteria</taxon>
        <taxon>Pseudomonadati</taxon>
        <taxon>Bacteroidota</taxon>
        <taxon>Flavobacteriia</taxon>
        <taxon>Flavobacteriales</taxon>
        <taxon>Flavobacteriaceae</taxon>
        <taxon>Gelidibacter</taxon>
    </lineage>
</organism>
<sequence length="234" mass="26545">MKAIRYIIFIPIIYLIIFLVYSLIPISLFGLMSLSKFWIIILLIFFGGLAVGLFQLLPGGITWLSAKISPSKNFAFYSILTISVLLCISKIIYYWTMTDAYEDNFGVFFAILLTCLTIGFAVSLSVGAGIEMFEEKEENLSLLMTIGSIVFYLGIFLTFCLLATKIAYINPEKTYSWYSGIWHGIFVIPNWVVSWFADDVYCKAPNSTTAYSIWWWISFIFMGLGILGGGNNRR</sequence>
<feature type="transmembrane region" description="Helical" evidence="1">
    <location>
        <begin position="74"/>
        <end position="95"/>
    </location>
</feature>
<name>A0A327RKA0_9FLAO</name>
<evidence type="ECO:0000256" key="1">
    <source>
        <dbReference type="SAM" id="Phobius"/>
    </source>
</evidence>
<protein>
    <submittedName>
        <fullName evidence="2">Uncharacterized protein</fullName>
    </submittedName>
</protein>
<dbReference type="Proteomes" id="UP000248987">
    <property type="component" value="Unassembled WGS sequence"/>
</dbReference>
<proteinExistence type="predicted"/>
<dbReference type="OrthoDB" id="1074338at2"/>
<feature type="transmembrane region" description="Helical" evidence="1">
    <location>
        <begin position="175"/>
        <end position="193"/>
    </location>
</feature>
<keyword evidence="1" id="KW-1133">Transmembrane helix</keyword>
<keyword evidence="1" id="KW-0472">Membrane</keyword>
<comment type="caution">
    <text evidence="2">The sequence shown here is derived from an EMBL/GenBank/DDBJ whole genome shotgun (WGS) entry which is preliminary data.</text>
</comment>
<feature type="transmembrane region" description="Helical" evidence="1">
    <location>
        <begin position="107"/>
        <end position="130"/>
    </location>
</feature>
<keyword evidence="3" id="KW-1185">Reference proteome</keyword>
<dbReference type="AlphaFoldDB" id="A0A327RKA0"/>
<dbReference type="EMBL" id="QLLQ01000042">
    <property type="protein sequence ID" value="RAJ17359.1"/>
    <property type="molecule type" value="Genomic_DNA"/>
</dbReference>
<feature type="transmembrane region" description="Helical" evidence="1">
    <location>
        <begin position="6"/>
        <end position="30"/>
    </location>
</feature>
<evidence type="ECO:0000313" key="2">
    <source>
        <dbReference type="EMBL" id="RAJ17359.1"/>
    </source>
</evidence>
<dbReference type="RefSeq" id="WP_146608994.1">
    <property type="nucleotide sequence ID" value="NZ_LZRN01000092.1"/>
</dbReference>
<accession>A0A327RKA0</accession>
<evidence type="ECO:0000313" key="3">
    <source>
        <dbReference type="Proteomes" id="UP000248987"/>
    </source>
</evidence>
<feature type="transmembrane region" description="Helical" evidence="1">
    <location>
        <begin position="37"/>
        <end position="54"/>
    </location>
</feature>
<gene>
    <name evidence="2" type="ORF">LX77_03892</name>
</gene>
<feature type="transmembrane region" description="Helical" evidence="1">
    <location>
        <begin position="213"/>
        <end position="230"/>
    </location>
</feature>
<reference evidence="2 3" key="1">
    <citation type="submission" date="2018-06" db="EMBL/GenBank/DDBJ databases">
        <title>Genomic Encyclopedia of Archaeal and Bacterial Type Strains, Phase II (KMG-II): from individual species to whole genera.</title>
        <authorList>
            <person name="Goeker M."/>
        </authorList>
    </citation>
    <scope>NUCLEOTIDE SEQUENCE [LARGE SCALE GENOMIC DNA]</scope>
    <source>
        <strain evidence="2 3">DSM 12408</strain>
    </source>
</reference>
<feature type="transmembrane region" description="Helical" evidence="1">
    <location>
        <begin position="142"/>
        <end position="163"/>
    </location>
</feature>